<feature type="transmembrane region" description="Helical" evidence="1">
    <location>
        <begin position="35"/>
        <end position="55"/>
    </location>
</feature>
<keyword evidence="1" id="KW-0472">Membrane</keyword>
<proteinExistence type="predicted"/>
<name>E6PE11_9ZZZZ</name>
<keyword evidence="1" id="KW-1133">Transmembrane helix</keyword>
<protein>
    <submittedName>
        <fullName evidence="2">Uncharacterized protein</fullName>
    </submittedName>
</protein>
<gene>
    <name evidence="2" type="ORF">CARN1_1799</name>
</gene>
<organism evidence="2">
    <name type="scientific">mine drainage metagenome</name>
    <dbReference type="NCBI Taxonomy" id="410659"/>
    <lineage>
        <taxon>unclassified sequences</taxon>
        <taxon>metagenomes</taxon>
        <taxon>ecological metagenomes</taxon>
    </lineage>
</organism>
<accession>E6PE11</accession>
<feature type="transmembrane region" description="Helical" evidence="1">
    <location>
        <begin position="67"/>
        <end position="86"/>
    </location>
</feature>
<reference evidence="2" key="1">
    <citation type="submission" date="2009-10" db="EMBL/GenBank/DDBJ databases">
        <title>Diversity of trophic interactions inside an arsenic-rich microbial ecosystem.</title>
        <authorList>
            <person name="Bertin P.N."/>
            <person name="Heinrich-Salmeron A."/>
            <person name="Pelletier E."/>
            <person name="Goulhen-Chollet F."/>
            <person name="Arsene-Ploetze F."/>
            <person name="Gallien S."/>
            <person name="Calteau A."/>
            <person name="Vallenet D."/>
            <person name="Casiot C."/>
            <person name="Chane-Woon-Ming B."/>
            <person name="Giloteaux L."/>
            <person name="Barakat M."/>
            <person name="Bonnefoy V."/>
            <person name="Bruneel O."/>
            <person name="Chandler M."/>
            <person name="Cleiss J."/>
            <person name="Duran R."/>
            <person name="Elbaz-Poulichet F."/>
            <person name="Fonknechten N."/>
            <person name="Lauga B."/>
            <person name="Mornico D."/>
            <person name="Ortet P."/>
            <person name="Schaeffer C."/>
            <person name="Siguier P."/>
            <person name="Alexander Thil Smith A."/>
            <person name="Van Dorsselaer A."/>
            <person name="Weissenbach J."/>
            <person name="Medigue C."/>
            <person name="Le Paslier D."/>
        </authorList>
    </citation>
    <scope>NUCLEOTIDE SEQUENCE</scope>
</reference>
<dbReference type="EMBL" id="CABL01000002">
    <property type="protein sequence ID" value="CBH74696.1"/>
    <property type="molecule type" value="Genomic_DNA"/>
</dbReference>
<evidence type="ECO:0000256" key="1">
    <source>
        <dbReference type="SAM" id="Phobius"/>
    </source>
</evidence>
<feature type="transmembrane region" description="Helical" evidence="1">
    <location>
        <begin position="106"/>
        <end position="127"/>
    </location>
</feature>
<evidence type="ECO:0000313" key="2">
    <source>
        <dbReference type="EMBL" id="CBH74696.1"/>
    </source>
</evidence>
<comment type="caution">
    <text evidence="2">The sequence shown here is derived from an EMBL/GenBank/DDBJ whole genome shotgun (WGS) entry which is preliminary data.</text>
</comment>
<dbReference type="AlphaFoldDB" id="E6PE11"/>
<sequence length="141" mass="15590">MKTYHNFTWLMVTLVYTWLATAIFIPFLSSTLVDGSSIIGLLSFVLTIAPLGFFAGYLRFSGLIAGIFYWIAALENFVVVVTTTPGESLFSGASSPDWTTAVINTVIYGTITATVNGLPIVLIYLFGRSIRRKRDERKHVV</sequence>
<feature type="transmembrane region" description="Helical" evidence="1">
    <location>
        <begin position="7"/>
        <end position="29"/>
    </location>
</feature>
<keyword evidence="1" id="KW-0812">Transmembrane</keyword>